<dbReference type="SUPFAM" id="SSF54637">
    <property type="entry name" value="Thioesterase/thiol ester dehydrase-isomerase"/>
    <property type="match status" value="1"/>
</dbReference>
<dbReference type="AlphaFoldDB" id="N4V7A2"/>
<dbReference type="Gene3D" id="3.10.129.10">
    <property type="entry name" value="Hotdog Thioesterase"/>
    <property type="match status" value="1"/>
</dbReference>
<reference evidence="2" key="2">
    <citation type="journal article" date="2019" name="Mol. Plant Microbe Interact.">
        <title>Genome sequence resources for four phytopathogenic fungi from the Colletotrichum orbiculare species complex.</title>
        <authorList>
            <person name="Gan P."/>
            <person name="Tsushima A."/>
            <person name="Narusaka M."/>
            <person name="Narusaka Y."/>
            <person name="Takano Y."/>
            <person name="Kubo Y."/>
            <person name="Shirasu K."/>
        </authorList>
    </citation>
    <scope>GENOME REANNOTATION</scope>
    <source>
        <strain evidence="2">104-T / ATCC 96160 / CBS 514.97 / LARS 414 / MAFF 240422</strain>
    </source>
</reference>
<dbReference type="OrthoDB" id="5538558at2759"/>
<dbReference type="GO" id="GO:0047617">
    <property type="term" value="F:fatty acyl-CoA hydrolase activity"/>
    <property type="evidence" value="ECO:0007669"/>
    <property type="project" value="TreeGrafter"/>
</dbReference>
<accession>N4V7A2</accession>
<dbReference type="Proteomes" id="UP000014480">
    <property type="component" value="Unassembled WGS sequence"/>
</dbReference>
<dbReference type="EMBL" id="AMCV02000041">
    <property type="protein sequence ID" value="TDZ15289.1"/>
    <property type="molecule type" value="Genomic_DNA"/>
</dbReference>
<dbReference type="InterPro" id="IPR050563">
    <property type="entry name" value="4-hydroxybenzoyl-CoA_TE"/>
</dbReference>
<reference evidence="2" key="1">
    <citation type="journal article" date="2013" name="New Phytol.">
        <title>Comparative genomic and transcriptomic analyses reveal the hemibiotrophic stage shift of Colletotrichum fungi.</title>
        <authorList>
            <person name="Gan P."/>
            <person name="Ikeda K."/>
            <person name="Irieda H."/>
            <person name="Narusaka M."/>
            <person name="O'Connell R.J."/>
            <person name="Narusaka Y."/>
            <person name="Takano Y."/>
            <person name="Kubo Y."/>
            <person name="Shirasu K."/>
        </authorList>
    </citation>
    <scope>NUCLEOTIDE SEQUENCE [LARGE SCALE GENOMIC DNA]</scope>
    <source>
        <strain evidence="2">104-T / ATCC 96160 / CBS 514.97 / LARS 414 / MAFF 240422</strain>
    </source>
</reference>
<gene>
    <name evidence="1" type="ORF">Cob_v011822</name>
</gene>
<dbReference type="InterPro" id="IPR029069">
    <property type="entry name" value="HotDog_dom_sf"/>
</dbReference>
<sequence length="264" mass="30187">MRASISAFRGVLRSATPHRAFSNTVRRLTEPTSVNPRWLSELQARVKRCSSLNLSPAQTEQLKTLQKTMDEEWLELLAGREGYLTGPGWRGLDKHTVTWGDQDAMVNFPRHVNNVVYNKYAESARFNWLRNFTKIDPSNAQEWADLMSPKSIGLIMRSIKTDYKFPMAYPDNLTVFHKLTTCPTPTSDAVFLEALLVSHRHRRPAARCFEDIVVYDYRTAKRTPLKPFMVEHLRATFAAQEESRRAAETKAQDLLSAVQSLESA</sequence>
<protein>
    <submittedName>
        <fullName evidence="1">Uncharacterized protein</fullName>
    </submittedName>
</protein>
<dbReference type="Pfam" id="PF13279">
    <property type="entry name" value="4HBT_2"/>
    <property type="match status" value="1"/>
</dbReference>
<comment type="caution">
    <text evidence="1">The sequence shown here is derived from an EMBL/GenBank/DDBJ whole genome shotgun (WGS) entry which is preliminary data.</text>
</comment>
<dbReference type="PANTHER" id="PTHR31793:SF39">
    <property type="entry name" value="THIOESTERASE_THIOL ESTER DEHYDRASE-ISOMERASE"/>
    <property type="match status" value="1"/>
</dbReference>
<dbReference type="CDD" id="cd00586">
    <property type="entry name" value="4HBT"/>
    <property type="match status" value="1"/>
</dbReference>
<dbReference type="eggNOG" id="ENOG502S78C">
    <property type="taxonomic scope" value="Eukaryota"/>
</dbReference>
<evidence type="ECO:0000313" key="1">
    <source>
        <dbReference type="EMBL" id="TDZ15289.1"/>
    </source>
</evidence>
<organism evidence="1 2">
    <name type="scientific">Colletotrichum orbiculare (strain 104-T / ATCC 96160 / CBS 514.97 / LARS 414 / MAFF 240422)</name>
    <name type="common">Cucumber anthracnose fungus</name>
    <name type="synonym">Colletotrichum lagenarium</name>
    <dbReference type="NCBI Taxonomy" id="1213857"/>
    <lineage>
        <taxon>Eukaryota</taxon>
        <taxon>Fungi</taxon>
        <taxon>Dikarya</taxon>
        <taxon>Ascomycota</taxon>
        <taxon>Pezizomycotina</taxon>
        <taxon>Sordariomycetes</taxon>
        <taxon>Hypocreomycetidae</taxon>
        <taxon>Glomerellales</taxon>
        <taxon>Glomerellaceae</taxon>
        <taxon>Colletotrichum</taxon>
        <taxon>Colletotrichum orbiculare species complex</taxon>
    </lineage>
</organism>
<dbReference type="PANTHER" id="PTHR31793">
    <property type="entry name" value="4-HYDROXYBENZOYL-COA THIOESTERASE FAMILY MEMBER"/>
    <property type="match status" value="1"/>
</dbReference>
<name>N4V7A2_COLOR</name>
<proteinExistence type="predicted"/>
<dbReference type="HOGENOM" id="CLU_065192_0_0_1"/>
<keyword evidence="2" id="KW-1185">Reference proteome</keyword>
<evidence type="ECO:0000313" key="2">
    <source>
        <dbReference type="Proteomes" id="UP000014480"/>
    </source>
</evidence>